<feature type="region of interest" description="Disordered" evidence="1">
    <location>
        <begin position="242"/>
        <end position="276"/>
    </location>
</feature>
<dbReference type="Proteomes" id="UP000246078">
    <property type="component" value="Unassembled WGS sequence"/>
</dbReference>
<dbReference type="OrthoDB" id="243907at2759"/>
<sequence length="303" mass="32074">MFAQQRTLEGVTAGVGSRVSSITWEEELLLRGVRPDSGYVPLLHPVFPSPRSKGDGGSSASPEVTRGVFAGDDVSGCGLKGERLAGNPGDKPRTLSPPKAISARLQRKELANSPGGESVIGYSSDGGLSSITQGRVMPPSLVPPRVIVPSLIPMRDEAPPPTRERTQPPNTRLKGHSGGFLPPLNTDASRDVEIAKVSSSKEPVSSQKLNPVGGSAPFSSGANPISDTEATLARLGDFILPSSWPSQDNNAKHLGRRCSTSRKTALAPVRSGRKSPVGVVDKRKVLLYENSRKKRESEVHGVK</sequence>
<dbReference type="VEuPathDB" id="TriTrypDB:TCSYLVIO_003830"/>
<comment type="caution">
    <text evidence="2">The sequence shown here is derived from an EMBL/GenBank/DDBJ whole genome shotgun (WGS) entry which is preliminary data.</text>
</comment>
<reference evidence="2 3" key="1">
    <citation type="journal article" date="2018" name="Microb. Genom.">
        <title>Expanding an expanded genome: long-read sequencing of Trypanosoma cruzi.</title>
        <authorList>
            <person name="Berna L."/>
            <person name="Rodriguez M."/>
            <person name="Chiribao M.L."/>
            <person name="Parodi-Talice A."/>
            <person name="Pita S."/>
            <person name="Rijo G."/>
            <person name="Alvarez-Valin F."/>
            <person name="Robello C."/>
        </authorList>
    </citation>
    <scope>NUCLEOTIDE SEQUENCE [LARGE SCALE GENOMIC DNA]</scope>
    <source>
        <strain evidence="2 3">TCC</strain>
    </source>
</reference>
<accession>A0A2V2WRZ9</accession>
<dbReference type="VEuPathDB" id="TriTrypDB:TCDM_02770"/>
<dbReference type="OMA" id="GNGRRCE"/>
<dbReference type="EMBL" id="PRFC01000063">
    <property type="protein sequence ID" value="PWV10992.1"/>
    <property type="molecule type" value="Genomic_DNA"/>
</dbReference>
<dbReference type="VEuPathDB" id="TriTrypDB:Tc_MARK_2553"/>
<dbReference type="VEuPathDB" id="TriTrypDB:TcCL_NonESM08537"/>
<dbReference type="AlphaFoldDB" id="A0A2V2WRZ9"/>
<feature type="region of interest" description="Disordered" evidence="1">
    <location>
        <begin position="48"/>
        <end position="226"/>
    </location>
</feature>
<dbReference type="VEuPathDB" id="TriTrypDB:TcCLB.503923.10"/>
<dbReference type="VEuPathDB" id="TriTrypDB:TcG_02637"/>
<feature type="compositionally biased region" description="Polar residues" evidence="1">
    <location>
        <begin position="197"/>
        <end position="209"/>
    </location>
</feature>
<dbReference type="VEuPathDB" id="TriTrypDB:BCY84_20665"/>
<gene>
    <name evidence="2" type="ORF">C3747_63g27</name>
</gene>
<evidence type="ECO:0000313" key="2">
    <source>
        <dbReference type="EMBL" id="PWV10992.1"/>
    </source>
</evidence>
<feature type="compositionally biased region" description="Polar residues" evidence="1">
    <location>
        <begin position="217"/>
        <end position="226"/>
    </location>
</feature>
<feature type="compositionally biased region" description="Basic and acidic residues" evidence="1">
    <location>
        <begin position="154"/>
        <end position="166"/>
    </location>
</feature>
<organism evidence="2 3">
    <name type="scientific">Trypanosoma cruzi</name>
    <dbReference type="NCBI Taxonomy" id="5693"/>
    <lineage>
        <taxon>Eukaryota</taxon>
        <taxon>Discoba</taxon>
        <taxon>Euglenozoa</taxon>
        <taxon>Kinetoplastea</taxon>
        <taxon>Metakinetoplastina</taxon>
        <taxon>Trypanosomatida</taxon>
        <taxon>Trypanosomatidae</taxon>
        <taxon>Trypanosoma</taxon>
        <taxon>Schizotrypanum</taxon>
    </lineage>
</organism>
<dbReference type="VEuPathDB" id="TriTrypDB:TcCLB.508585.20"/>
<dbReference type="VEuPathDB" id="TriTrypDB:TcBrA4_0124160"/>
<protein>
    <submittedName>
        <fullName evidence="2">Uncharacterized protein</fullName>
    </submittedName>
</protein>
<evidence type="ECO:0000256" key="1">
    <source>
        <dbReference type="SAM" id="MobiDB-lite"/>
    </source>
</evidence>
<evidence type="ECO:0000313" key="3">
    <source>
        <dbReference type="Proteomes" id="UP000246078"/>
    </source>
</evidence>
<dbReference type="VEuPathDB" id="TriTrypDB:C3747_63g27"/>
<name>A0A2V2WRZ9_TRYCR</name>
<dbReference type="VEuPathDB" id="TriTrypDB:C4B63_7g230"/>
<proteinExistence type="predicted"/>
<dbReference type="VEuPathDB" id="TriTrypDB:ECC02_002514"/>